<evidence type="ECO:0000256" key="3">
    <source>
        <dbReference type="ARBA" id="ARBA00022722"/>
    </source>
</evidence>
<evidence type="ECO:0000256" key="1">
    <source>
        <dbReference type="ARBA" id="ARBA00022679"/>
    </source>
</evidence>
<keyword evidence="1" id="KW-0808">Transferase</keyword>
<dbReference type="SUPFAM" id="SSF53098">
    <property type="entry name" value="Ribonuclease H-like"/>
    <property type="match status" value="1"/>
</dbReference>
<dbReference type="Proteomes" id="UP000629468">
    <property type="component" value="Unassembled WGS sequence"/>
</dbReference>
<dbReference type="Pfam" id="PF17921">
    <property type="entry name" value="Integrase_H2C2"/>
    <property type="match status" value="1"/>
</dbReference>
<name>A0A8H7C3E2_AGABI</name>
<dbReference type="InterPro" id="IPR001584">
    <property type="entry name" value="Integrase_cat-core"/>
</dbReference>
<reference evidence="10 11" key="1">
    <citation type="journal article" name="Sci. Rep.">
        <title>Telomere-to-telomere assembled and centromere annotated genomes of the two main subspecies of the button mushroom Agaricus bisporus reveal especially polymorphic chromosome ends.</title>
        <authorList>
            <person name="Sonnenberg A.S.M."/>
            <person name="Sedaghat-Telgerd N."/>
            <person name="Lavrijssen B."/>
            <person name="Ohm R.A."/>
            <person name="Hendrickx P.M."/>
            <person name="Scholtmeijer K."/>
            <person name="Baars J.J.P."/>
            <person name="van Peer A."/>
        </authorList>
    </citation>
    <scope>NUCLEOTIDE SEQUENCE [LARGE SCALE GENOMIC DNA]</scope>
    <source>
        <strain evidence="10 11">H119_p4</strain>
    </source>
</reference>
<evidence type="ECO:0000256" key="6">
    <source>
        <dbReference type="ARBA" id="ARBA00022884"/>
    </source>
</evidence>
<dbReference type="InterPro" id="IPR043502">
    <property type="entry name" value="DNA/RNA_pol_sf"/>
</dbReference>
<dbReference type="SUPFAM" id="SSF56672">
    <property type="entry name" value="DNA/RNA polymerases"/>
    <property type="match status" value="1"/>
</dbReference>
<keyword evidence="7" id="KW-0695">RNA-directed DNA polymerase</keyword>
<dbReference type="CDD" id="cd01647">
    <property type="entry name" value="RT_LTR"/>
    <property type="match status" value="1"/>
</dbReference>
<keyword evidence="2" id="KW-0548">Nucleotidyltransferase</keyword>
<dbReference type="GO" id="GO:0015074">
    <property type="term" value="P:DNA integration"/>
    <property type="evidence" value="ECO:0007669"/>
    <property type="project" value="InterPro"/>
</dbReference>
<dbReference type="Gene3D" id="3.10.10.10">
    <property type="entry name" value="HIV Type 1 Reverse Transcriptase, subunit A, domain 1"/>
    <property type="match status" value="1"/>
</dbReference>
<dbReference type="InterPro" id="IPR041588">
    <property type="entry name" value="Integrase_H2C2"/>
</dbReference>
<dbReference type="InterPro" id="IPR036397">
    <property type="entry name" value="RNaseH_sf"/>
</dbReference>
<dbReference type="GO" id="GO:0016787">
    <property type="term" value="F:hydrolase activity"/>
    <property type="evidence" value="ECO:0007669"/>
    <property type="project" value="UniProtKB-KW"/>
</dbReference>
<accession>A0A8H7C3E2</accession>
<dbReference type="GO" id="GO:0005634">
    <property type="term" value="C:nucleus"/>
    <property type="evidence" value="ECO:0007669"/>
    <property type="project" value="UniProtKB-ARBA"/>
</dbReference>
<dbReference type="InterPro" id="IPR043128">
    <property type="entry name" value="Rev_trsase/Diguanyl_cyclase"/>
</dbReference>
<keyword evidence="6" id="KW-0694">RNA-binding</keyword>
<evidence type="ECO:0000256" key="2">
    <source>
        <dbReference type="ARBA" id="ARBA00022695"/>
    </source>
</evidence>
<evidence type="ECO:0000256" key="5">
    <source>
        <dbReference type="ARBA" id="ARBA00022801"/>
    </source>
</evidence>
<keyword evidence="5" id="KW-0378">Hydrolase</keyword>
<dbReference type="GO" id="GO:0003723">
    <property type="term" value="F:RNA binding"/>
    <property type="evidence" value="ECO:0007669"/>
    <property type="project" value="UniProtKB-KW"/>
</dbReference>
<evidence type="ECO:0000259" key="9">
    <source>
        <dbReference type="PROSITE" id="PS50994"/>
    </source>
</evidence>
<dbReference type="Gene3D" id="3.30.70.270">
    <property type="match status" value="2"/>
</dbReference>
<protein>
    <recommendedName>
        <fullName evidence="9">Integrase catalytic domain-containing protein</fullName>
    </recommendedName>
</protein>
<gene>
    <name evidence="10" type="ORF">Agabi119p4_10689</name>
</gene>
<feature type="compositionally biased region" description="Basic and acidic residues" evidence="8">
    <location>
        <begin position="615"/>
        <end position="640"/>
    </location>
</feature>
<keyword evidence="4" id="KW-0255">Endonuclease</keyword>
<evidence type="ECO:0000313" key="11">
    <source>
        <dbReference type="Proteomes" id="UP000629468"/>
    </source>
</evidence>
<evidence type="ECO:0000256" key="7">
    <source>
        <dbReference type="ARBA" id="ARBA00022918"/>
    </source>
</evidence>
<dbReference type="GO" id="GO:0003964">
    <property type="term" value="F:RNA-directed DNA polymerase activity"/>
    <property type="evidence" value="ECO:0007669"/>
    <property type="project" value="UniProtKB-KW"/>
</dbReference>
<dbReference type="GO" id="GO:0004519">
    <property type="term" value="F:endonuclease activity"/>
    <property type="evidence" value="ECO:0007669"/>
    <property type="project" value="UniProtKB-KW"/>
</dbReference>
<feature type="region of interest" description="Disordered" evidence="8">
    <location>
        <begin position="610"/>
        <end position="640"/>
    </location>
</feature>
<dbReference type="InterPro" id="IPR012337">
    <property type="entry name" value="RNaseH-like_sf"/>
</dbReference>
<sequence length="1094" mass="125446">MDLTHSGDFLWPEERKLMHWLISTQNEAFAWEDSERGSFKEEYFPAVEIPTVAHTPWVEKHFRIPPAIYEEVCRIIKRKIDTGVYEPSNSSYRSKWFCVLKKDGKSLRLVHSLEPLNRVTIAHSGLPPATEELAMHFAGRACNGVLDLWVGYDNRKLASVSRDLTTFQSPFGALRLVTLPMGWTNSVPIFHEDVTYILREEIPQYTLPYIDDVPIRGPLTRYELEGSTTSYEVLDENPGIRRFIFEHFQTVNRILQRMKYSGGTFSGLKTTVCADFITIVGFECSYKGRKPSRDAIGKILCWGECSDTTDVRAFLGTAVQCRNHIPNFVTKAAPLYNVCKKGVPFVWGPEQEQAQQELKDSIAKCFHTRNPRFPSTQPIVIAVDSSWRAVGYYLYQRDEVDPKLVHYIKFNSILMDERQQRYSQPKRELCGLRMALEEEVYLLRGSRNLVVETDAKYLCGMLNNPGKLPNATVNRWVDYIRTNFQFTLLHKKGKTFGPDGLSRRKWYPGDPVERCFDDVSEDDQEDFELVKENPDDEDPLPLEAFIDDIDTRTGFMQQIMSESAEFQLALAEARDVLHVEIQQRRKLAQTATCPEALSVFLNNVADLEEASLSPEPKDHDLASYDEGRRTPEARRQDNQLPRIKEWLATNPKNVNLSKLSPEQARFVRTVSHFWIDEDGRLFRKSAGTGNPQLVVELDQRMPIMQECHDKLGHRGVYATNKLIAQRFWWPEMEADINWYVKSCHLCQVRQKMAMELPPVVTHTPSIFQVLHADTVHMSPPSNGCKYIVHGRCSLSSWMEARALRKEDAKSIGAWLFEDIICCWGSLVKIVTDNGSPFRKAVHWLEDKYGIKGVAISPYNSQANGTIERPHWDLCQMLYKATGGDTKRWFWVLHHVAWADRITVRKGTGCSPYFLVTGAQPTIPLDIAEATWLVKYPAKMISSSDLIGLRAQALAKHISHVEDMRQRVSNEKLRRALQLKEDMKHKIKEFKLEPGDLALVRNSAVEMSADRKMKTRYLGPVIIVKRLKGGAYIVAEFDGSVWQNKVAAYRVVPYLARQRIEFGPTIQELLDTSGHELEVLEKEENDADLTMDNEL</sequence>
<keyword evidence="3" id="KW-0540">Nuclease</keyword>
<organism evidence="10 11">
    <name type="scientific">Agaricus bisporus var. burnettii</name>
    <dbReference type="NCBI Taxonomy" id="192524"/>
    <lineage>
        <taxon>Eukaryota</taxon>
        <taxon>Fungi</taxon>
        <taxon>Dikarya</taxon>
        <taxon>Basidiomycota</taxon>
        <taxon>Agaricomycotina</taxon>
        <taxon>Agaricomycetes</taxon>
        <taxon>Agaricomycetidae</taxon>
        <taxon>Agaricales</taxon>
        <taxon>Agaricineae</taxon>
        <taxon>Agaricaceae</taxon>
        <taxon>Agaricus</taxon>
    </lineage>
</organism>
<dbReference type="PANTHER" id="PTHR37984">
    <property type="entry name" value="PROTEIN CBG26694"/>
    <property type="match status" value="1"/>
</dbReference>
<dbReference type="FunFam" id="1.10.340.70:FF:000001">
    <property type="entry name" value="Retrovirus-related Pol polyprotein from transposon gypsy-like Protein"/>
    <property type="match status" value="1"/>
</dbReference>
<dbReference type="InterPro" id="IPR041373">
    <property type="entry name" value="RT_RNaseH"/>
</dbReference>
<dbReference type="InterPro" id="IPR050951">
    <property type="entry name" value="Retrovirus_Pol_polyprotein"/>
</dbReference>
<comment type="caution">
    <text evidence="10">The sequence shown here is derived from an EMBL/GenBank/DDBJ whole genome shotgun (WGS) entry which is preliminary data.</text>
</comment>
<evidence type="ECO:0000256" key="4">
    <source>
        <dbReference type="ARBA" id="ARBA00022759"/>
    </source>
</evidence>
<dbReference type="Gene3D" id="3.30.420.10">
    <property type="entry name" value="Ribonuclease H-like superfamily/Ribonuclease H"/>
    <property type="match status" value="1"/>
</dbReference>
<dbReference type="PANTHER" id="PTHR37984:SF5">
    <property type="entry name" value="PROTEIN NYNRIN-LIKE"/>
    <property type="match status" value="1"/>
</dbReference>
<proteinExistence type="predicted"/>
<dbReference type="PROSITE" id="PS50994">
    <property type="entry name" value="INTEGRASE"/>
    <property type="match status" value="1"/>
</dbReference>
<evidence type="ECO:0000313" key="10">
    <source>
        <dbReference type="EMBL" id="KAF7761280.1"/>
    </source>
</evidence>
<feature type="domain" description="Integrase catalytic" evidence="9">
    <location>
        <begin position="760"/>
        <end position="919"/>
    </location>
</feature>
<dbReference type="Pfam" id="PF17917">
    <property type="entry name" value="RT_RNaseH"/>
    <property type="match status" value="1"/>
</dbReference>
<dbReference type="EMBL" id="JABXXO010000014">
    <property type="protein sequence ID" value="KAF7761280.1"/>
    <property type="molecule type" value="Genomic_DNA"/>
</dbReference>
<dbReference type="Gene3D" id="1.10.340.70">
    <property type="match status" value="1"/>
</dbReference>
<dbReference type="AlphaFoldDB" id="A0A8H7C3E2"/>
<evidence type="ECO:0000256" key="8">
    <source>
        <dbReference type="SAM" id="MobiDB-lite"/>
    </source>
</evidence>